<keyword evidence="2 4" id="KW-1133">Transmembrane helix</keyword>
<feature type="transmembrane region" description="Helical" evidence="4">
    <location>
        <begin position="174"/>
        <end position="198"/>
    </location>
</feature>
<sequence length="411" mass="42207">MPFRALSVHPRFRLGAVVVLGFLALALAFSARAALGLAMPVWERELGWSRGFVSGVAAVGLVVMACVAPWAGALVDRHGPRKVLVPGLAAVALGCVGVAGAERPWQFVLAYAGLASIGFGIVATHVVATAVARMTAGRRGLATGVATSGSTAGQFVLVPLIAALLAVASWRWGFLGIAMGAALLAMLALPILAVPAVARQGDRSRPPFAAELRFLAAQPTFHLLFWSFLICGFTSTGVIETHLLPYAALCGFAPMPGAVAYGVLSLVNMLGMMGAGWLTDRMNRPLLLAVIYAGRAVTFLLLLHVGDSYPALLLFAAAFGAVDYATVPVTASLVASHLGLRVMGLAMGVISAGHAAGGAAGALLGGWVFDHAAGYAWLWWGSLLAALVAAGLAAMIRMPALRAGTDAVPVD</sequence>
<dbReference type="PANTHER" id="PTHR11360:SF284">
    <property type="entry name" value="EG:103B4.3 PROTEIN-RELATED"/>
    <property type="match status" value="1"/>
</dbReference>
<keyword evidence="7" id="KW-1185">Reference proteome</keyword>
<feature type="transmembrane region" description="Helical" evidence="4">
    <location>
        <begin position="259"/>
        <end position="279"/>
    </location>
</feature>
<feature type="transmembrane region" description="Helical" evidence="4">
    <location>
        <begin position="342"/>
        <end position="369"/>
    </location>
</feature>
<dbReference type="Proteomes" id="UP000325255">
    <property type="component" value="Unassembled WGS sequence"/>
</dbReference>
<dbReference type="InterPro" id="IPR011701">
    <property type="entry name" value="MFS"/>
</dbReference>
<dbReference type="OrthoDB" id="9793415at2"/>
<dbReference type="RefSeq" id="WP_150043135.1">
    <property type="nucleotide sequence ID" value="NZ_OW485601.1"/>
</dbReference>
<keyword evidence="1 4" id="KW-0812">Transmembrane</keyword>
<feature type="transmembrane region" description="Helical" evidence="4">
    <location>
        <begin position="286"/>
        <end position="305"/>
    </location>
</feature>
<gene>
    <name evidence="6" type="ORF">F1189_22540</name>
</gene>
<evidence type="ECO:0000256" key="2">
    <source>
        <dbReference type="ARBA" id="ARBA00022989"/>
    </source>
</evidence>
<feature type="transmembrane region" description="Helical" evidence="4">
    <location>
        <begin position="83"/>
        <end position="101"/>
    </location>
</feature>
<dbReference type="InterPro" id="IPR050327">
    <property type="entry name" value="Proton-linked_MCT"/>
</dbReference>
<feature type="transmembrane region" description="Helical" evidence="4">
    <location>
        <begin position="144"/>
        <end position="168"/>
    </location>
</feature>
<dbReference type="Gene3D" id="1.20.1250.20">
    <property type="entry name" value="MFS general substrate transporter like domains"/>
    <property type="match status" value="2"/>
</dbReference>
<organism evidence="6 7">
    <name type="scientific">Rhodovastum atsumiense</name>
    <dbReference type="NCBI Taxonomy" id="504468"/>
    <lineage>
        <taxon>Bacteria</taxon>
        <taxon>Pseudomonadati</taxon>
        <taxon>Pseudomonadota</taxon>
        <taxon>Alphaproteobacteria</taxon>
        <taxon>Acetobacterales</taxon>
        <taxon>Acetobacteraceae</taxon>
        <taxon>Rhodovastum</taxon>
    </lineage>
</organism>
<feature type="transmembrane region" description="Helical" evidence="4">
    <location>
        <begin position="107"/>
        <end position="132"/>
    </location>
</feature>
<reference evidence="6 7" key="1">
    <citation type="submission" date="2019-09" db="EMBL/GenBank/DDBJ databases">
        <title>Genome sequence of Rhodovastum atsumiense, a diverse member of the Acetobacteraceae family of non-sulfur purple photosynthetic bacteria.</title>
        <authorList>
            <person name="Meyer T."/>
            <person name="Kyndt J."/>
        </authorList>
    </citation>
    <scope>NUCLEOTIDE SEQUENCE [LARGE SCALE GENOMIC DNA]</scope>
    <source>
        <strain evidence="6 7">DSM 21279</strain>
    </source>
</reference>
<evidence type="ECO:0000256" key="4">
    <source>
        <dbReference type="SAM" id="Phobius"/>
    </source>
</evidence>
<dbReference type="PROSITE" id="PS50850">
    <property type="entry name" value="MFS"/>
    <property type="match status" value="1"/>
</dbReference>
<dbReference type="PANTHER" id="PTHR11360">
    <property type="entry name" value="MONOCARBOXYLATE TRANSPORTER"/>
    <property type="match status" value="1"/>
</dbReference>
<dbReference type="AlphaFoldDB" id="A0A5M6IND2"/>
<name>A0A5M6IND2_9PROT</name>
<evidence type="ECO:0000256" key="3">
    <source>
        <dbReference type="ARBA" id="ARBA00023136"/>
    </source>
</evidence>
<dbReference type="EMBL" id="VWPK01000044">
    <property type="protein sequence ID" value="KAA5609774.1"/>
    <property type="molecule type" value="Genomic_DNA"/>
</dbReference>
<dbReference type="InterPro" id="IPR020846">
    <property type="entry name" value="MFS_dom"/>
</dbReference>
<keyword evidence="3 4" id="KW-0472">Membrane</keyword>
<dbReference type="Pfam" id="PF07690">
    <property type="entry name" value="MFS_1"/>
    <property type="match status" value="1"/>
</dbReference>
<dbReference type="InterPro" id="IPR036259">
    <property type="entry name" value="MFS_trans_sf"/>
</dbReference>
<evidence type="ECO:0000259" key="5">
    <source>
        <dbReference type="PROSITE" id="PS50850"/>
    </source>
</evidence>
<feature type="transmembrane region" description="Helical" evidence="4">
    <location>
        <begin position="52"/>
        <end position="71"/>
    </location>
</feature>
<evidence type="ECO:0000313" key="7">
    <source>
        <dbReference type="Proteomes" id="UP000325255"/>
    </source>
</evidence>
<proteinExistence type="predicted"/>
<feature type="domain" description="Major facilitator superfamily (MFS) profile" evidence="5">
    <location>
        <begin position="16"/>
        <end position="402"/>
    </location>
</feature>
<evidence type="ECO:0000256" key="1">
    <source>
        <dbReference type="ARBA" id="ARBA00022692"/>
    </source>
</evidence>
<comment type="caution">
    <text evidence="6">The sequence shown here is derived from an EMBL/GenBank/DDBJ whole genome shotgun (WGS) entry which is preliminary data.</text>
</comment>
<dbReference type="GO" id="GO:0022857">
    <property type="term" value="F:transmembrane transporter activity"/>
    <property type="evidence" value="ECO:0007669"/>
    <property type="project" value="InterPro"/>
</dbReference>
<feature type="transmembrane region" description="Helical" evidence="4">
    <location>
        <begin position="375"/>
        <end position="396"/>
    </location>
</feature>
<accession>A0A5M6IND2</accession>
<protein>
    <submittedName>
        <fullName evidence="6">MFS transporter</fullName>
    </submittedName>
</protein>
<feature type="transmembrane region" description="Helical" evidence="4">
    <location>
        <begin position="311"/>
        <end position="335"/>
    </location>
</feature>
<feature type="transmembrane region" description="Helical" evidence="4">
    <location>
        <begin position="219"/>
        <end position="239"/>
    </location>
</feature>
<dbReference type="SUPFAM" id="SSF103473">
    <property type="entry name" value="MFS general substrate transporter"/>
    <property type="match status" value="1"/>
</dbReference>
<evidence type="ECO:0000313" key="6">
    <source>
        <dbReference type="EMBL" id="KAA5609774.1"/>
    </source>
</evidence>